<evidence type="ECO:0000313" key="9">
    <source>
        <dbReference type="Proteomes" id="UP001155587"/>
    </source>
</evidence>
<dbReference type="PANTHER" id="PTHR12992:SF11">
    <property type="entry name" value="MITOCHONDRIAL COENZYME A DIPHOSPHATASE NUDT8"/>
    <property type="match status" value="1"/>
</dbReference>
<evidence type="ECO:0000313" key="8">
    <source>
        <dbReference type="EMBL" id="MCW8348114.1"/>
    </source>
</evidence>
<keyword evidence="6" id="KW-0464">Manganese</keyword>
<dbReference type="GO" id="GO:0010945">
    <property type="term" value="F:coenzyme A diphosphatase activity"/>
    <property type="evidence" value="ECO:0007669"/>
    <property type="project" value="InterPro"/>
</dbReference>
<keyword evidence="5" id="KW-0460">Magnesium</keyword>
<dbReference type="PANTHER" id="PTHR12992">
    <property type="entry name" value="NUDIX HYDROLASE"/>
    <property type="match status" value="1"/>
</dbReference>
<dbReference type="RefSeq" id="WP_265676677.1">
    <property type="nucleotide sequence ID" value="NZ_JAKRRY010000031.1"/>
</dbReference>
<dbReference type="AlphaFoldDB" id="A0A9X3CSK6"/>
<dbReference type="InterPro" id="IPR000086">
    <property type="entry name" value="NUDIX_hydrolase_dom"/>
</dbReference>
<evidence type="ECO:0000256" key="5">
    <source>
        <dbReference type="ARBA" id="ARBA00022842"/>
    </source>
</evidence>
<proteinExistence type="predicted"/>
<protein>
    <submittedName>
        <fullName evidence="8">CoA pyrophosphatase</fullName>
    </submittedName>
</protein>
<dbReference type="Pfam" id="PF00293">
    <property type="entry name" value="NUDIX"/>
    <property type="match status" value="1"/>
</dbReference>
<dbReference type="NCBIfam" id="NF007980">
    <property type="entry name" value="PRK10707.1"/>
    <property type="match status" value="1"/>
</dbReference>
<accession>A0A9X3CSK6</accession>
<reference evidence="8" key="1">
    <citation type="submission" date="2022-02" db="EMBL/GenBank/DDBJ databases">
        <title>Vibrio sp. nov, a new bacterium isolated from seawater.</title>
        <authorList>
            <person name="Yuan Y."/>
        </authorList>
    </citation>
    <scope>NUCLEOTIDE SEQUENCE</scope>
    <source>
        <strain evidence="8">ZSDZ65</strain>
    </source>
</reference>
<keyword evidence="3" id="KW-0479">Metal-binding</keyword>
<evidence type="ECO:0000256" key="6">
    <source>
        <dbReference type="ARBA" id="ARBA00023211"/>
    </source>
</evidence>
<dbReference type="Gene3D" id="3.90.79.10">
    <property type="entry name" value="Nucleoside Triphosphate Pyrophosphohydrolase"/>
    <property type="match status" value="1"/>
</dbReference>
<evidence type="ECO:0000259" key="7">
    <source>
        <dbReference type="PROSITE" id="PS51462"/>
    </source>
</evidence>
<name>A0A9X3CSK6_9VIBR</name>
<comment type="caution">
    <text evidence="8">The sequence shown here is derived from an EMBL/GenBank/DDBJ whole genome shotgun (WGS) entry which is preliminary data.</text>
</comment>
<organism evidence="8 9">
    <name type="scientific">Vibrio qingdaonensis</name>
    <dbReference type="NCBI Taxonomy" id="2829491"/>
    <lineage>
        <taxon>Bacteria</taxon>
        <taxon>Pseudomonadati</taxon>
        <taxon>Pseudomonadota</taxon>
        <taxon>Gammaproteobacteria</taxon>
        <taxon>Vibrionales</taxon>
        <taxon>Vibrionaceae</taxon>
        <taxon>Vibrio</taxon>
    </lineage>
</organism>
<dbReference type="InterPro" id="IPR015797">
    <property type="entry name" value="NUDIX_hydrolase-like_dom_sf"/>
</dbReference>
<dbReference type="EMBL" id="JAKRRY010000031">
    <property type="protein sequence ID" value="MCW8348114.1"/>
    <property type="molecule type" value="Genomic_DNA"/>
</dbReference>
<feature type="domain" description="Nudix hydrolase" evidence="7">
    <location>
        <begin position="34"/>
        <end position="166"/>
    </location>
</feature>
<dbReference type="InterPro" id="IPR045121">
    <property type="entry name" value="CoAse"/>
</dbReference>
<comment type="cofactor">
    <cofactor evidence="1">
        <name>Mn(2+)</name>
        <dbReference type="ChEBI" id="CHEBI:29035"/>
    </cofactor>
</comment>
<dbReference type="Proteomes" id="UP001155587">
    <property type="component" value="Unassembled WGS sequence"/>
</dbReference>
<evidence type="ECO:0000256" key="2">
    <source>
        <dbReference type="ARBA" id="ARBA00001946"/>
    </source>
</evidence>
<dbReference type="SUPFAM" id="SSF55811">
    <property type="entry name" value="Nudix"/>
    <property type="match status" value="1"/>
</dbReference>
<evidence type="ECO:0000256" key="3">
    <source>
        <dbReference type="ARBA" id="ARBA00022723"/>
    </source>
</evidence>
<dbReference type="CDD" id="cd03426">
    <property type="entry name" value="NUDIX_CoAse_Nudt7"/>
    <property type="match status" value="1"/>
</dbReference>
<gene>
    <name evidence="8" type="ORF">MD535_19165</name>
</gene>
<comment type="cofactor">
    <cofactor evidence="2">
        <name>Mg(2+)</name>
        <dbReference type="ChEBI" id="CHEBI:18420"/>
    </cofactor>
</comment>
<sequence length="197" mass="22579">MTRLEFLQRFQLHQLSDYHPESKQRSAHLQHVSLRSASVLIGLVERQGRLQVILTKRAAHLKHHPGQISFPGGKVEPSDPNAHFTALREAEEEIGLRYDEVNIIGHLPDLLTISRFQVTPVIAFVDPNYQPKLDKNEVDYLFEVPLEFLAHTANMATHRFNIDGKNHRVLAIPYQSHFIWGVTAQIIQSLQTQLSQQ</sequence>
<evidence type="ECO:0000256" key="1">
    <source>
        <dbReference type="ARBA" id="ARBA00001936"/>
    </source>
</evidence>
<keyword evidence="4" id="KW-0378">Hydrolase</keyword>
<dbReference type="GO" id="GO:0046872">
    <property type="term" value="F:metal ion binding"/>
    <property type="evidence" value="ECO:0007669"/>
    <property type="project" value="UniProtKB-KW"/>
</dbReference>
<keyword evidence="9" id="KW-1185">Reference proteome</keyword>
<dbReference type="PROSITE" id="PS51462">
    <property type="entry name" value="NUDIX"/>
    <property type="match status" value="1"/>
</dbReference>
<evidence type="ECO:0000256" key="4">
    <source>
        <dbReference type="ARBA" id="ARBA00022801"/>
    </source>
</evidence>